<dbReference type="KEGG" id="nmv:NITMOv2_2428"/>
<dbReference type="EMBL" id="CP011801">
    <property type="protein sequence ID" value="ALA58841.1"/>
    <property type="molecule type" value="Genomic_DNA"/>
</dbReference>
<dbReference type="RefSeq" id="WP_053379944.1">
    <property type="nucleotide sequence ID" value="NZ_CP011801.1"/>
</dbReference>
<proteinExistence type="predicted"/>
<protein>
    <submittedName>
        <fullName evidence="1">Uncharacterized protein</fullName>
    </submittedName>
</protein>
<name>A0A0K2GD05_NITMO</name>
<dbReference type="Proteomes" id="UP000069205">
    <property type="component" value="Chromosome"/>
</dbReference>
<dbReference type="AlphaFoldDB" id="A0A0K2GD05"/>
<evidence type="ECO:0000313" key="1">
    <source>
        <dbReference type="EMBL" id="ALA58841.1"/>
    </source>
</evidence>
<evidence type="ECO:0000313" key="2">
    <source>
        <dbReference type="Proteomes" id="UP000069205"/>
    </source>
</evidence>
<organism evidence="1 2">
    <name type="scientific">Nitrospira moscoviensis</name>
    <dbReference type="NCBI Taxonomy" id="42253"/>
    <lineage>
        <taxon>Bacteria</taxon>
        <taxon>Pseudomonadati</taxon>
        <taxon>Nitrospirota</taxon>
        <taxon>Nitrospiria</taxon>
        <taxon>Nitrospirales</taxon>
        <taxon>Nitrospiraceae</taxon>
        <taxon>Nitrospira</taxon>
    </lineage>
</organism>
<accession>A0A0K2GD05</accession>
<gene>
    <name evidence="1" type="ORF">NITMOv2_2428</name>
</gene>
<dbReference type="PATRIC" id="fig|42253.5.peg.2394"/>
<sequence length="75" mass="8631">MALNHLAPKLYRVRVLALHCVSLGAETEPLLRMLVRVRHHLRMEQPREAERLLDVLLARLRRADVASTVRRDSAA</sequence>
<dbReference type="STRING" id="42253.NITMOv2_2428"/>
<keyword evidence="2" id="KW-1185">Reference proteome</keyword>
<reference evidence="1 2" key="1">
    <citation type="journal article" date="2015" name="Proc. Natl. Acad. Sci. U.S.A.">
        <title>Expanded metabolic versatility of ubiquitous nitrite-oxidizing bacteria from the genus Nitrospira.</title>
        <authorList>
            <person name="Koch H."/>
            <person name="Lucker S."/>
            <person name="Albertsen M."/>
            <person name="Kitzinger K."/>
            <person name="Herbold C."/>
            <person name="Spieck E."/>
            <person name="Nielsen P.H."/>
            <person name="Wagner M."/>
            <person name="Daims H."/>
        </authorList>
    </citation>
    <scope>NUCLEOTIDE SEQUENCE [LARGE SCALE GENOMIC DNA]</scope>
    <source>
        <strain evidence="1 2">NSP M-1</strain>
    </source>
</reference>